<dbReference type="SUPFAM" id="SSF56349">
    <property type="entry name" value="DNA breaking-rejoining enzymes"/>
    <property type="match status" value="1"/>
</dbReference>
<dbReference type="EMBL" id="FLUV01001389">
    <property type="protein sequence ID" value="SBW22919.1"/>
    <property type="molecule type" value="Genomic_DNA"/>
</dbReference>
<keyword evidence="1" id="KW-0233">DNA recombination</keyword>
<protein>
    <recommendedName>
        <fullName evidence="2">Tyr recombinase domain-containing protein</fullName>
    </recommendedName>
</protein>
<dbReference type="AlphaFoldDB" id="A0A1C3NZC4"/>
<dbReference type="GO" id="GO:0003677">
    <property type="term" value="F:DNA binding"/>
    <property type="evidence" value="ECO:0007669"/>
    <property type="project" value="InterPro"/>
</dbReference>
<feature type="domain" description="Tyr recombinase" evidence="2">
    <location>
        <begin position="1"/>
        <end position="55"/>
    </location>
</feature>
<dbReference type="Gene3D" id="1.10.443.10">
    <property type="entry name" value="Intergrase catalytic core"/>
    <property type="match status" value="1"/>
</dbReference>
<dbReference type="InterPro" id="IPR013762">
    <property type="entry name" value="Integrase-like_cat_sf"/>
</dbReference>
<evidence type="ECO:0000313" key="3">
    <source>
        <dbReference type="EMBL" id="SBW22919.1"/>
    </source>
</evidence>
<gene>
    <name evidence="3" type="ORF">FDG2_3308</name>
</gene>
<dbReference type="GO" id="GO:0015074">
    <property type="term" value="P:DNA integration"/>
    <property type="evidence" value="ECO:0007669"/>
    <property type="project" value="InterPro"/>
</dbReference>
<dbReference type="GO" id="GO:0006310">
    <property type="term" value="P:DNA recombination"/>
    <property type="evidence" value="ECO:0007669"/>
    <property type="project" value="UniProtKB-KW"/>
</dbReference>
<evidence type="ECO:0000256" key="1">
    <source>
        <dbReference type="ARBA" id="ARBA00023172"/>
    </source>
</evidence>
<keyword evidence="4" id="KW-1185">Reference proteome</keyword>
<sequence>MRLHDLRHTTASLLLAQGQHPRVVMEVLGHSQISVTMNVYSHVMPSLLHDAAGAMGQALWRDETEDDGQDEQETA</sequence>
<accession>A0A1C3NZC4</accession>
<dbReference type="Proteomes" id="UP000199013">
    <property type="component" value="Unassembled WGS sequence"/>
</dbReference>
<evidence type="ECO:0000259" key="2">
    <source>
        <dbReference type="PROSITE" id="PS51898"/>
    </source>
</evidence>
<dbReference type="Pfam" id="PF00589">
    <property type="entry name" value="Phage_integrase"/>
    <property type="match status" value="1"/>
</dbReference>
<proteinExistence type="predicted"/>
<organism evidence="3 4">
    <name type="scientific">Candidatus Protofrankia californiensis</name>
    <dbReference type="NCBI Taxonomy" id="1839754"/>
    <lineage>
        <taxon>Bacteria</taxon>
        <taxon>Bacillati</taxon>
        <taxon>Actinomycetota</taxon>
        <taxon>Actinomycetes</taxon>
        <taxon>Frankiales</taxon>
        <taxon>Frankiaceae</taxon>
        <taxon>Protofrankia</taxon>
    </lineage>
</organism>
<name>A0A1C3NZC4_9ACTN</name>
<dbReference type="InterPro" id="IPR011010">
    <property type="entry name" value="DNA_brk_join_enz"/>
</dbReference>
<dbReference type="PROSITE" id="PS51898">
    <property type="entry name" value="TYR_RECOMBINASE"/>
    <property type="match status" value="1"/>
</dbReference>
<dbReference type="InterPro" id="IPR002104">
    <property type="entry name" value="Integrase_catalytic"/>
</dbReference>
<evidence type="ECO:0000313" key="4">
    <source>
        <dbReference type="Proteomes" id="UP000199013"/>
    </source>
</evidence>
<reference evidence="4" key="1">
    <citation type="submission" date="2016-02" db="EMBL/GenBank/DDBJ databases">
        <authorList>
            <person name="Wibberg D."/>
        </authorList>
    </citation>
    <scope>NUCLEOTIDE SEQUENCE [LARGE SCALE GENOMIC DNA]</scope>
</reference>